<sequence length="343" mass="40088">MIMKKSEATILILPEQDMSRYVHEEIKQNPTKMKAKIEEEVTTEKSLRKKRVKKENEAYEKLVMLNEAYEQELVVRGVDTMAIKVETEKRLAEQKHITQKKEEPQKERKDEAEKEEGKEDEAEKEGDQTQDMGIEVEEPKEIKVAEKVPKKKKGRKRREESDDTLKEFVQGLRAKSQRTTKKLKFLESPFQTEMPKKKRKGKTGVVMVKDDDDKGEKDEEKPLAISNLGTIDEGFYHNFTVQDVPDVSDDENKWLQHFLTLKVDKYDCDIHAYFFIKAILEGREVMNIKALHRESHMLRAGLAAQIICEGHEWKKLRLKLDSDDPEYLLYSGGGDVPMIEWKY</sequence>
<feature type="compositionally biased region" description="Basic and acidic residues" evidence="1">
    <location>
        <begin position="91"/>
        <end position="117"/>
    </location>
</feature>
<feature type="compositionally biased region" description="Basic and acidic residues" evidence="1">
    <location>
        <begin position="137"/>
        <end position="148"/>
    </location>
</feature>
<feature type="region of interest" description="Disordered" evidence="1">
    <location>
        <begin position="91"/>
        <end position="163"/>
    </location>
</feature>
<dbReference type="EMBL" id="CM007386">
    <property type="protein sequence ID" value="ONK66894.1"/>
    <property type="molecule type" value="Genomic_DNA"/>
</dbReference>
<reference evidence="3" key="1">
    <citation type="journal article" date="2017" name="Nat. Commun.">
        <title>The asparagus genome sheds light on the origin and evolution of a young Y chromosome.</title>
        <authorList>
            <person name="Harkess A."/>
            <person name="Zhou J."/>
            <person name="Xu C."/>
            <person name="Bowers J.E."/>
            <person name="Van der Hulst R."/>
            <person name="Ayyampalayam S."/>
            <person name="Mercati F."/>
            <person name="Riccardi P."/>
            <person name="McKain M.R."/>
            <person name="Kakrana A."/>
            <person name="Tang H."/>
            <person name="Ray J."/>
            <person name="Groenendijk J."/>
            <person name="Arikit S."/>
            <person name="Mathioni S.M."/>
            <person name="Nakano M."/>
            <person name="Shan H."/>
            <person name="Telgmann-Rauber A."/>
            <person name="Kanno A."/>
            <person name="Yue Z."/>
            <person name="Chen H."/>
            <person name="Li W."/>
            <person name="Chen Y."/>
            <person name="Xu X."/>
            <person name="Zhang Y."/>
            <person name="Luo S."/>
            <person name="Chen H."/>
            <person name="Gao J."/>
            <person name="Mao Z."/>
            <person name="Pires J.C."/>
            <person name="Luo M."/>
            <person name="Kudrna D."/>
            <person name="Wing R.A."/>
            <person name="Meyers B.C."/>
            <person name="Yi K."/>
            <person name="Kong H."/>
            <person name="Lavrijsen P."/>
            <person name="Sunseri F."/>
            <person name="Falavigna A."/>
            <person name="Ye Y."/>
            <person name="Leebens-Mack J.H."/>
            <person name="Chen G."/>
        </authorList>
    </citation>
    <scope>NUCLEOTIDE SEQUENCE [LARGE SCALE GENOMIC DNA]</scope>
    <source>
        <strain evidence="3">cv. DH0086</strain>
    </source>
</reference>
<feature type="compositionally biased region" description="Basic and acidic residues" evidence="1">
    <location>
        <begin position="35"/>
        <end position="46"/>
    </location>
</feature>
<proteinExistence type="predicted"/>
<dbReference type="AlphaFoldDB" id="A0A5P1EM81"/>
<dbReference type="Proteomes" id="UP000243459">
    <property type="component" value="Chromosome 6"/>
</dbReference>
<keyword evidence="3" id="KW-1185">Reference proteome</keyword>
<protein>
    <submittedName>
        <fullName evidence="2">Uncharacterized protein</fullName>
    </submittedName>
</protein>
<accession>A0A5P1EM81</accession>
<organism evidence="2 3">
    <name type="scientific">Asparagus officinalis</name>
    <name type="common">Garden asparagus</name>
    <dbReference type="NCBI Taxonomy" id="4686"/>
    <lineage>
        <taxon>Eukaryota</taxon>
        <taxon>Viridiplantae</taxon>
        <taxon>Streptophyta</taxon>
        <taxon>Embryophyta</taxon>
        <taxon>Tracheophyta</taxon>
        <taxon>Spermatophyta</taxon>
        <taxon>Magnoliopsida</taxon>
        <taxon>Liliopsida</taxon>
        <taxon>Asparagales</taxon>
        <taxon>Asparagaceae</taxon>
        <taxon>Asparagoideae</taxon>
        <taxon>Asparagus</taxon>
    </lineage>
</organism>
<name>A0A5P1EM81_ASPOF</name>
<evidence type="ECO:0000256" key="1">
    <source>
        <dbReference type="SAM" id="MobiDB-lite"/>
    </source>
</evidence>
<gene>
    <name evidence="2" type="ORF">A4U43_C06F13210</name>
</gene>
<feature type="region of interest" description="Disordered" evidence="1">
    <location>
        <begin position="29"/>
        <end position="53"/>
    </location>
</feature>
<evidence type="ECO:0000313" key="3">
    <source>
        <dbReference type="Proteomes" id="UP000243459"/>
    </source>
</evidence>
<feature type="region of interest" description="Disordered" evidence="1">
    <location>
        <begin position="194"/>
        <end position="221"/>
    </location>
</feature>
<dbReference type="Gramene" id="ONK66894">
    <property type="protein sequence ID" value="ONK66894"/>
    <property type="gene ID" value="A4U43_C06F13210"/>
</dbReference>
<feature type="compositionally biased region" description="Basic and acidic residues" evidence="1">
    <location>
        <begin position="208"/>
        <end position="221"/>
    </location>
</feature>
<evidence type="ECO:0000313" key="2">
    <source>
        <dbReference type="EMBL" id="ONK66894.1"/>
    </source>
</evidence>